<reference evidence="1" key="1">
    <citation type="journal article" date="2021" name="Mol. Plant Microbe Interact.">
        <title>Complete Genome Sequence of the Plant-Pathogenic Fungus Colletotrichum lupini.</title>
        <authorList>
            <person name="Baroncelli R."/>
            <person name="Pensec F."/>
            <person name="Da Lio D."/>
            <person name="Boufleur T."/>
            <person name="Vicente I."/>
            <person name="Sarrocco S."/>
            <person name="Picot A."/>
            <person name="Baraldi E."/>
            <person name="Sukno S."/>
            <person name="Thon M."/>
            <person name="Le Floch G."/>
        </authorList>
    </citation>
    <scope>NUCLEOTIDE SEQUENCE</scope>
    <source>
        <strain evidence="1">IMI 504893</strain>
    </source>
</reference>
<gene>
    <name evidence="1" type="ORF">CLUP02_03695</name>
</gene>
<evidence type="ECO:0000313" key="1">
    <source>
        <dbReference type="EMBL" id="UQC78219.1"/>
    </source>
</evidence>
<dbReference type="RefSeq" id="XP_049139856.1">
    <property type="nucleotide sequence ID" value="XM_049282713.1"/>
</dbReference>
<sequence length="142" mass="15454">MPIHTAASLNLVARCSHDEITSNAESLYSPSRNLCLAGHQKLLGPRHVSGKTGCHLCAEREKGAPLELDHVAVSPIIRPSSHLQNFGEPWTVTMMMPTLFPDLRRSLRAPVRAPLFRGRTSARFSYASPGAGQGGFWSSLHA</sequence>
<dbReference type="AlphaFoldDB" id="A0A9Q8WCE9"/>
<evidence type="ECO:0000313" key="2">
    <source>
        <dbReference type="Proteomes" id="UP000830671"/>
    </source>
</evidence>
<keyword evidence="2" id="KW-1185">Reference proteome</keyword>
<dbReference type="EMBL" id="CP019474">
    <property type="protein sequence ID" value="UQC78219.1"/>
    <property type="molecule type" value="Genomic_DNA"/>
</dbReference>
<dbReference type="GeneID" id="73337723"/>
<dbReference type="Proteomes" id="UP000830671">
    <property type="component" value="Chromosome 2"/>
</dbReference>
<proteinExistence type="predicted"/>
<name>A0A9Q8WCE9_9PEZI</name>
<organism evidence="1 2">
    <name type="scientific">Colletotrichum lupini</name>
    <dbReference type="NCBI Taxonomy" id="145971"/>
    <lineage>
        <taxon>Eukaryota</taxon>
        <taxon>Fungi</taxon>
        <taxon>Dikarya</taxon>
        <taxon>Ascomycota</taxon>
        <taxon>Pezizomycotina</taxon>
        <taxon>Sordariomycetes</taxon>
        <taxon>Hypocreomycetidae</taxon>
        <taxon>Glomerellales</taxon>
        <taxon>Glomerellaceae</taxon>
        <taxon>Colletotrichum</taxon>
        <taxon>Colletotrichum acutatum species complex</taxon>
    </lineage>
</organism>
<protein>
    <submittedName>
        <fullName evidence="1">Uncharacterized protein</fullName>
    </submittedName>
</protein>
<accession>A0A9Q8WCE9</accession>
<dbReference type="KEGG" id="clup:CLUP02_03695"/>